<sequence length="120" mass="13296">MSAEDATKWKGLADQARAGEVYVDDEAVARECLKACGDRLNQLNDTLKEIRRTQTVSGFGDFTMADDLAKKFTEQGTDIETSLREHIETVKNMQEVFRLSLSKIVGQDVDNAGNIKNTPA</sequence>
<organism evidence="1 2">
    <name type="scientific">Nocardia transvalensis</name>
    <dbReference type="NCBI Taxonomy" id="37333"/>
    <lineage>
        <taxon>Bacteria</taxon>
        <taxon>Bacillati</taxon>
        <taxon>Actinomycetota</taxon>
        <taxon>Actinomycetes</taxon>
        <taxon>Mycobacteriales</taxon>
        <taxon>Nocardiaceae</taxon>
        <taxon>Nocardia</taxon>
    </lineage>
</organism>
<evidence type="ECO:0000313" key="2">
    <source>
        <dbReference type="Proteomes" id="UP000540412"/>
    </source>
</evidence>
<keyword evidence="2" id="KW-1185">Reference proteome</keyword>
<protein>
    <submittedName>
        <fullName evidence="1">Uncharacterized protein</fullName>
    </submittedName>
</protein>
<proteinExistence type="predicted"/>
<reference evidence="1 2" key="1">
    <citation type="submission" date="2020-08" db="EMBL/GenBank/DDBJ databases">
        <title>Sequencing the genomes of 1000 actinobacteria strains.</title>
        <authorList>
            <person name="Klenk H.-P."/>
        </authorList>
    </citation>
    <scope>NUCLEOTIDE SEQUENCE [LARGE SCALE GENOMIC DNA]</scope>
    <source>
        <strain evidence="1 2">DSM 43582</strain>
    </source>
</reference>
<dbReference type="Proteomes" id="UP000540412">
    <property type="component" value="Unassembled WGS sequence"/>
</dbReference>
<accession>A0A7W9PAH0</accession>
<comment type="caution">
    <text evidence="1">The sequence shown here is derived from an EMBL/GenBank/DDBJ whole genome shotgun (WGS) entry which is preliminary data.</text>
</comment>
<dbReference type="RefSeq" id="WP_157185621.1">
    <property type="nucleotide sequence ID" value="NZ_JACHIT010000001.1"/>
</dbReference>
<evidence type="ECO:0000313" key="1">
    <source>
        <dbReference type="EMBL" id="MBB5912491.1"/>
    </source>
</evidence>
<dbReference type="EMBL" id="JACHIT010000001">
    <property type="protein sequence ID" value="MBB5912491.1"/>
    <property type="molecule type" value="Genomic_DNA"/>
</dbReference>
<name>A0A7W9PAH0_9NOCA</name>
<gene>
    <name evidence="1" type="ORF">BJY24_001358</name>
</gene>
<dbReference type="AlphaFoldDB" id="A0A7W9PAH0"/>